<sequence>MMNAHRLLKAAKKVCEIKTVFRFPYVHLICISSRFNEVELDDRELDFCRSIKINVAELRKILHNSLLSLRLLTADEFLEEYPNNKNRGHHWLSALIDQELKEISSTEEPSTRIKVIHFYGYKGGQARSTLLGLLSTTLAEDGWKVLVVDSDIEAPSLDIIYARTSRTLSSTLLGVIQSTSDIIPERVRTPEGSGYVDLLACRPKLAEFDIDASAFALRCALEPMIIEDAAKRIVEFAIENKYDALLIDHRSGLSPVPLPWMNTLPGPTVVCVRLDEQWRPAEHFIKSVLRTNSANPGVFVSWKPDDENLDSYRHRNNPQIDALLEILVEAISEAAEISDSFEEEAEISSVELEDHWIVWSYDSAFRQSRLPEKNQLSGLSIESLNKLRSILNVSYKITESSAENTLLLSPSGASDEGDLIQTEALRELSVHNNSISYILGRKGTGKTRLLRELSKAGVGEPLLVDSNSKDNKGLKSPSPELTRAADLYKDTPEKLWWHLLSAAIDAPETSTDELGRLFSQEMEQPTSDDPILRILEKIEGKSKRTFLIDGLETAFNAKLIFTYTEALFRFIQTVETDSRLSKYIHLKLFIRSDLVGRGFQNIEQQLHGKSLYLSWDTQKIFNFILSRISRIQWYKEQFPSLIEDIEENRADILKGSLPTEECEVLLMKAFPEKIRRNNLATKTFLKTYFADSASDRPEISTSDKLRYYPRVFDKFLQVIADPQPTDVGSFQGSQTEEGKGKISQSLIFIAHEAAAREYLSQLQSELNYLVSLSDDFSENQAKIKALLDAFEGLKTPFKLDECVSELTAKVNIDKRDIRTAIERMKNLGMFEDRPDYPGQLRVGRLFKSSLKMKYVRGKK</sequence>
<dbReference type="OrthoDB" id="580767at2"/>
<dbReference type="PANTHER" id="PTHR13696:SF52">
    <property type="entry name" value="PARA FAMILY PROTEIN CT_582"/>
    <property type="match status" value="1"/>
</dbReference>
<evidence type="ECO:0000313" key="2">
    <source>
        <dbReference type="EMBL" id="KKI98221.1"/>
    </source>
</evidence>
<dbReference type="InterPro" id="IPR050678">
    <property type="entry name" value="DNA_Partitioning_ATPase"/>
</dbReference>
<reference evidence="2" key="1">
    <citation type="submission" date="2012-04" db="EMBL/GenBank/DDBJ databases">
        <authorList>
            <person name="Borisov I.G."/>
            <person name="Ivanikova N.V."/>
            <person name="Pinevich A.V."/>
        </authorList>
    </citation>
    <scope>NUCLEOTIDE SEQUENCE</scope>
    <source>
        <strain evidence="2">CALU 1027</strain>
    </source>
</reference>
<dbReference type="InterPro" id="IPR025669">
    <property type="entry name" value="AAA_dom"/>
</dbReference>
<comment type="caution">
    <text evidence="2">The sequence shown here is derived from an EMBL/GenBank/DDBJ whole genome shotgun (WGS) entry which is preliminary data.</text>
</comment>
<organism evidence="2 3">
    <name type="scientific">Prochlorothrix hollandica PCC 9006 = CALU 1027</name>
    <dbReference type="NCBI Taxonomy" id="317619"/>
    <lineage>
        <taxon>Bacteria</taxon>
        <taxon>Bacillati</taxon>
        <taxon>Cyanobacteriota</taxon>
        <taxon>Cyanophyceae</taxon>
        <taxon>Prochlorotrichales</taxon>
        <taxon>Prochlorotrichaceae</taxon>
        <taxon>Prochlorothrix</taxon>
    </lineage>
</organism>
<dbReference type="Gene3D" id="3.40.50.300">
    <property type="entry name" value="P-loop containing nucleotide triphosphate hydrolases"/>
    <property type="match status" value="1"/>
</dbReference>
<feature type="domain" description="AAA" evidence="1">
    <location>
        <begin position="114"/>
        <end position="249"/>
    </location>
</feature>
<dbReference type="PANTHER" id="PTHR13696">
    <property type="entry name" value="P-LOOP CONTAINING NUCLEOSIDE TRIPHOSPHATE HYDROLASE"/>
    <property type="match status" value="1"/>
</dbReference>
<dbReference type="InterPro" id="IPR027417">
    <property type="entry name" value="P-loop_NTPase"/>
</dbReference>
<dbReference type="Proteomes" id="UP000034681">
    <property type="component" value="Unassembled WGS sequence"/>
</dbReference>
<accession>A0A0M2PV24</accession>
<gene>
    <name evidence="2" type="ORF">PROH_21365</name>
</gene>
<dbReference type="SUPFAM" id="SSF52540">
    <property type="entry name" value="P-loop containing nucleoside triphosphate hydrolases"/>
    <property type="match status" value="1"/>
</dbReference>
<dbReference type="STRING" id="317619.GCA_000332315_03116"/>
<dbReference type="Pfam" id="PF13614">
    <property type="entry name" value="AAA_31"/>
    <property type="match status" value="1"/>
</dbReference>
<keyword evidence="3" id="KW-1185">Reference proteome</keyword>
<proteinExistence type="predicted"/>
<protein>
    <recommendedName>
        <fullName evidence="1">AAA domain-containing protein</fullName>
    </recommendedName>
</protein>
<dbReference type="AlphaFoldDB" id="A0A0M2PV24"/>
<name>A0A0M2PV24_PROHO</name>
<dbReference type="EMBL" id="AJTX02000010">
    <property type="protein sequence ID" value="KKI98221.1"/>
    <property type="molecule type" value="Genomic_DNA"/>
</dbReference>
<evidence type="ECO:0000259" key="1">
    <source>
        <dbReference type="Pfam" id="PF13614"/>
    </source>
</evidence>
<evidence type="ECO:0000313" key="3">
    <source>
        <dbReference type="Proteomes" id="UP000034681"/>
    </source>
</evidence>